<dbReference type="CDD" id="cd04301">
    <property type="entry name" value="NAT_SF"/>
    <property type="match status" value="1"/>
</dbReference>
<dbReference type="PANTHER" id="PTHR43877">
    <property type="entry name" value="AMINOALKYLPHOSPHONATE N-ACETYLTRANSFERASE-RELATED-RELATED"/>
    <property type="match status" value="1"/>
</dbReference>
<dbReference type="PROSITE" id="PS51186">
    <property type="entry name" value="GNAT"/>
    <property type="match status" value="1"/>
</dbReference>
<dbReference type="Pfam" id="PF00583">
    <property type="entry name" value="Acetyltransf_1"/>
    <property type="match status" value="1"/>
</dbReference>
<name>A0ABN2Q624_9ACTN</name>
<organism evidence="4 5">
    <name type="scientific">Nocardioides panacihumi</name>
    <dbReference type="NCBI Taxonomy" id="400774"/>
    <lineage>
        <taxon>Bacteria</taxon>
        <taxon>Bacillati</taxon>
        <taxon>Actinomycetota</taxon>
        <taxon>Actinomycetes</taxon>
        <taxon>Propionibacteriales</taxon>
        <taxon>Nocardioidaceae</taxon>
        <taxon>Nocardioides</taxon>
    </lineage>
</organism>
<dbReference type="EMBL" id="BAAAPB010000001">
    <property type="protein sequence ID" value="GAA1945398.1"/>
    <property type="molecule type" value="Genomic_DNA"/>
</dbReference>
<keyword evidence="1" id="KW-0808">Transferase</keyword>
<keyword evidence="2" id="KW-0012">Acyltransferase</keyword>
<accession>A0ABN2Q624</accession>
<gene>
    <name evidence="4" type="ORF">GCM10009798_00370</name>
</gene>
<dbReference type="InterPro" id="IPR000182">
    <property type="entry name" value="GNAT_dom"/>
</dbReference>
<protein>
    <submittedName>
        <fullName evidence="4">GNAT family N-acetyltransferase</fullName>
    </submittedName>
</protein>
<dbReference type="SUPFAM" id="SSF55729">
    <property type="entry name" value="Acyl-CoA N-acyltransferases (Nat)"/>
    <property type="match status" value="1"/>
</dbReference>
<sequence length="181" mass="20138">MYAVLTGPTLTFRDATPADVPEIVALVESAYRGDTSRTGWTTEADILDGQRTDPDGVREVVERPDSRLLLAERDGVLIACCQLEHRGEACYFGMFAVRPGLQGGGLGKVVMAEAERIGREEWGATTMEMTVISVRDELIAFYERRGYRRTGELSPFPYGDERFGLPQRDDLAFERLVKTLG</sequence>
<feature type="domain" description="N-acetyltransferase" evidence="3">
    <location>
        <begin position="10"/>
        <end position="170"/>
    </location>
</feature>
<reference evidence="4 5" key="1">
    <citation type="journal article" date="2019" name="Int. J. Syst. Evol. Microbiol.">
        <title>The Global Catalogue of Microorganisms (GCM) 10K type strain sequencing project: providing services to taxonomists for standard genome sequencing and annotation.</title>
        <authorList>
            <consortium name="The Broad Institute Genomics Platform"/>
            <consortium name="The Broad Institute Genome Sequencing Center for Infectious Disease"/>
            <person name="Wu L."/>
            <person name="Ma J."/>
        </authorList>
    </citation>
    <scope>NUCLEOTIDE SEQUENCE [LARGE SCALE GENOMIC DNA]</scope>
    <source>
        <strain evidence="4 5">JCM 15309</strain>
    </source>
</reference>
<evidence type="ECO:0000256" key="1">
    <source>
        <dbReference type="ARBA" id="ARBA00022679"/>
    </source>
</evidence>
<dbReference type="PANTHER" id="PTHR43877:SF2">
    <property type="entry name" value="AMINOALKYLPHOSPHONATE N-ACETYLTRANSFERASE-RELATED"/>
    <property type="match status" value="1"/>
</dbReference>
<dbReference type="InterPro" id="IPR050832">
    <property type="entry name" value="Bact_Acetyltransf"/>
</dbReference>
<evidence type="ECO:0000313" key="4">
    <source>
        <dbReference type="EMBL" id="GAA1945398.1"/>
    </source>
</evidence>
<comment type="caution">
    <text evidence="4">The sequence shown here is derived from an EMBL/GenBank/DDBJ whole genome shotgun (WGS) entry which is preliminary data.</text>
</comment>
<dbReference type="Proteomes" id="UP001500571">
    <property type="component" value="Unassembled WGS sequence"/>
</dbReference>
<proteinExistence type="predicted"/>
<dbReference type="InterPro" id="IPR016181">
    <property type="entry name" value="Acyl_CoA_acyltransferase"/>
</dbReference>
<evidence type="ECO:0000313" key="5">
    <source>
        <dbReference type="Proteomes" id="UP001500571"/>
    </source>
</evidence>
<evidence type="ECO:0000256" key="2">
    <source>
        <dbReference type="ARBA" id="ARBA00023315"/>
    </source>
</evidence>
<evidence type="ECO:0000259" key="3">
    <source>
        <dbReference type="PROSITE" id="PS51186"/>
    </source>
</evidence>
<dbReference type="Gene3D" id="3.40.630.30">
    <property type="match status" value="1"/>
</dbReference>
<keyword evidence="5" id="KW-1185">Reference proteome</keyword>